<comment type="caution">
    <text evidence="7">The sequence shown here is derived from an EMBL/GenBank/DDBJ whole genome shotgun (WGS) entry which is preliminary data.</text>
</comment>
<dbReference type="RefSeq" id="WP_210027080.1">
    <property type="nucleotide sequence ID" value="NZ_JAGINU010000001.1"/>
</dbReference>
<evidence type="ECO:0000256" key="4">
    <source>
        <dbReference type="ARBA" id="ARBA00023136"/>
    </source>
</evidence>
<evidence type="ECO:0000313" key="7">
    <source>
        <dbReference type="EMBL" id="MBP2366989.1"/>
    </source>
</evidence>
<evidence type="ECO:0000259" key="6">
    <source>
        <dbReference type="Pfam" id="PF13515"/>
    </source>
</evidence>
<feature type="transmembrane region" description="Helical" evidence="5">
    <location>
        <begin position="45"/>
        <end position="62"/>
    </location>
</feature>
<comment type="subcellular location">
    <subcellularLocation>
        <location evidence="1">Membrane</location>
        <topology evidence="1">Multi-pass membrane protein</topology>
    </subcellularLocation>
</comment>
<evidence type="ECO:0000256" key="1">
    <source>
        <dbReference type="ARBA" id="ARBA00004141"/>
    </source>
</evidence>
<gene>
    <name evidence="7" type="ORF">JOF36_002685</name>
</gene>
<name>A0ABS4VST2_9PSEU</name>
<evidence type="ECO:0000313" key="8">
    <source>
        <dbReference type="Proteomes" id="UP001519295"/>
    </source>
</evidence>
<feature type="transmembrane region" description="Helical" evidence="5">
    <location>
        <begin position="283"/>
        <end position="301"/>
    </location>
</feature>
<feature type="transmembrane region" description="Helical" evidence="5">
    <location>
        <begin position="150"/>
        <end position="169"/>
    </location>
</feature>
<evidence type="ECO:0000256" key="3">
    <source>
        <dbReference type="ARBA" id="ARBA00022989"/>
    </source>
</evidence>
<feature type="transmembrane region" description="Helical" evidence="5">
    <location>
        <begin position="313"/>
        <end position="333"/>
    </location>
</feature>
<sequence length="361" mass="36260">MTQSLTRELTRFAPHAGAHRPALRCVISVAVPMLVLLAIGRTDLVGAAAFGAFTAIYGRDLTVPARTKVQALTGAGLVASVGIGVLAAHLPGAPWLALAVVVAVAAVGSLAGEMVGWKPGGPLFFVFAAGAFASIPALSTGAALQVVATTAAAAAFSVAVGSAGAALRTHVRGHRPLVSTGAREALARGTVTEVVVACLLTAPLAVVLGTEHQYWALVAAIVPLTVSGTTARLARAVLRIAGTVAGLGVAAVLLGPELPVWAVVLIVIVLQAGAELFVLRHYAVALLFITPMPLLVSHLMSAEPAPALIVDRLLATTIGVAVALLVLAVRGNASAIAGLLRRRPAPTPTPAPAPSRPSSGT</sequence>
<protein>
    <recommendedName>
        <fullName evidence="6">Integral membrane bound transporter domain-containing protein</fullName>
    </recommendedName>
</protein>
<dbReference type="InterPro" id="IPR049453">
    <property type="entry name" value="Memb_transporter_dom"/>
</dbReference>
<keyword evidence="8" id="KW-1185">Reference proteome</keyword>
<evidence type="ECO:0000256" key="5">
    <source>
        <dbReference type="SAM" id="Phobius"/>
    </source>
</evidence>
<keyword evidence="4 5" id="KW-0472">Membrane</keyword>
<dbReference type="Proteomes" id="UP001519295">
    <property type="component" value="Unassembled WGS sequence"/>
</dbReference>
<dbReference type="EMBL" id="JAGINU010000001">
    <property type="protein sequence ID" value="MBP2366989.1"/>
    <property type="molecule type" value="Genomic_DNA"/>
</dbReference>
<feature type="transmembrane region" description="Helical" evidence="5">
    <location>
        <begin position="214"/>
        <end position="231"/>
    </location>
</feature>
<keyword evidence="2 5" id="KW-0812">Transmembrane</keyword>
<accession>A0ABS4VST2</accession>
<reference evidence="7 8" key="1">
    <citation type="submission" date="2021-03" db="EMBL/GenBank/DDBJ databases">
        <title>Sequencing the genomes of 1000 actinobacteria strains.</title>
        <authorList>
            <person name="Klenk H.-P."/>
        </authorList>
    </citation>
    <scope>NUCLEOTIDE SEQUENCE [LARGE SCALE GENOMIC DNA]</scope>
    <source>
        <strain evidence="7 8">DSM 45256</strain>
    </source>
</reference>
<feature type="transmembrane region" description="Helical" evidence="5">
    <location>
        <begin position="123"/>
        <end position="144"/>
    </location>
</feature>
<proteinExistence type="predicted"/>
<feature type="domain" description="Integral membrane bound transporter" evidence="6">
    <location>
        <begin position="204"/>
        <end position="326"/>
    </location>
</feature>
<feature type="transmembrane region" description="Helical" evidence="5">
    <location>
        <begin position="69"/>
        <end position="87"/>
    </location>
</feature>
<evidence type="ECO:0000256" key="2">
    <source>
        <dbReference type="ARBA" id="ARBA00022692"/>
    </source>
</evidence>
<organism evidence="7 8">
    <name type="scientific">Pseudonocardia parietis</name>
    <dbReference type="NCBI Taxonomy" id="570936"/>
    <lineage>
        <taxon>Bacteria</taxon>
        <taxon>Bacillati</taxon>
        <taxon>Actinomycetota</taxon>
        <taxon>Actinomycetes</taxon>
        <taxon>Pseudonocardiales</taxon>
        <taxon>Pseudonocardiaceae</taxon>
        <taxon>Pseudonocardia</taxon>
    </lineage>
</organism>
<feature type="transmembrane region" description="Helical" evidence="5">
    <location>
        <begin position="93"/>
        <end position="111"/>
    </location>
</feature>
<keyword evidence="3 5" id="KW-1133">Transmembrane helix</keyword>
<feature type="transmembrane region" description="Helical" evidence="5">
    <location>
        <begin position="190"/>
        <end position="208"/>
    </location>
</feature>
<dbReference type="Pfam" id="PF13515">
    <property type="entry name" value="FUSC_2"/>
    <property type="match status" value="1"/>
</dbReference>